<dbReference type="CDD" id="cd08240">
    <property type="entry name" value="6_hydroxyhexanoate_dh_like"/>
    <property type="match status" value="1"/>
</dbReference>
<dbReference type="InterPro" id="IPR013154">
    <property type="entry name" value="ADH-like_N"/>
</dbReference>
<dbReference type="PROSITE" id="PS00059">
    <property type="entry name" value="ADH_ZINC"/>
    <property type="match status" value="1"/>
</dbReference>
<sequence>MMKRAQIVEPLKPLLITEISIPKPPQNGAVIKTCFSGICHSDLNQWRNYIDQGEFKKHFTDNPNYVLPIVPGHEISGVVYSLGEASAENIKVGDRVVVYPWIGCGTCGYCVNDNTPLCDRRHHGVGIGAPGGYATYVQVPDTKFVVKVPDSVPLNVACMLPCSGLTTFSAVKVAKVAVEKTTLYKGKASLLVIGSGGLGLWCLQLARSLLPPTTKIVAADINEKSLKVASEQGFECIHWNLEMTKEEASKMAASKSYDGSYDCVIDVVNSSWTAEKAFGCSHRGSTIVMVGLFGGAFKLPLPQMVHGARTLQGVLTGVLPDLRELVQLVEKKSLTPPPIIYFSLDDAYEGMCRLNEGKLQGRGIIKYDG</sequence>
<gene>
    <name evidence="7" type="ORF">CVLEPA_LOCUS30067</name>
</gene>
<comment type="caution">
    <text evidence="7">The sequence shown here is derived from an EMBL/GenBank/DDBJ whole genome shotgun (WGS) entry which is preliminary data.</text>
</comment>
<keyword evidence="8" id="KW-1185">Reference proteome</keyword>
<dbReference type="InterPro" id="IPR013149">
    <property type="entry name" value="ADH-like_C"/>
</dbReference>
<dbReference type="Proteomes" id="UP001642483">
    <property type="component" value="Unassembled WGS sequence"/>
</dbReference>
<dbReference type="EMBL" id="CAWYQH010000163">
    <property type="protein sequence ID" value="CAK8696742.1"/>
    <property type="molecule type" value="Genomic_DNA"/>
</dbReference>
<keyword evidence="3" id="KW-0560">Oxidoreductase</keyword>
<evidence type="ECO:0000256" key="3">
    <source>
        <dbReference type="ARBA" id="ARBA00023002"/>
    </source>
</evidence>
<dbReference type="InterPro" id="IPR036291">
    <property type="entry name" value="NAD(P)-bd_dom_sf"/>
</dbReference>
<feature type="domain" description="Alcohol dehydrogenase-like C-terminal" evidence="5">
    <location>
        <begin position="197"/>
        <end position="330"/>
    </location>
</feature>
<dbReference type="InterPro" id="IPR011032">
    <property type="entry name" value="GroES-like_sf"/>
</dbReference>
<evidence type="ECO:0000256" key="1">
    <source>
        <dbReference type="ARBA" id="ARBA00022723"/>
    </source>
</evidence>
<dbReference type="InterPro" id="IPR050129">
    <property type="entry name" value="Zn_alcohol_dh"/>
</dbReference>
<protein>
    <recommendedName>
        <fullName evidence="9">Enoyl reductase (ER) domain-containing protein</fullName>
    </recommendedName>
</protein>
<dbReference type="Gene3D" id="3.40.50.720">
    <property type="entry name" value="NAD(P)-binding Rossmann-like Domain"/>
    <property type="match status" value="1"/>
</dbReference>
<dbReference type="PANTHER" id="PTHR43401:SF4">
    <property type="entry name" value="D-ARABINOSE 1-DEHYDROGENASE (NADP(+))"/>
    <property type="match status" value="1"/>
</dbReference>
<evidence type="ECO:0000256" key="4">
    <source>
        <dbReference type="RuleBase" id="RU361277"/>
    </source>
</evidence>
<dbReference type="PANTHER" id="PTHR43401">
    <property type="entry name" value="L-THREONINE 3-DEHYDROGENASE"/>
    <property type="match status" value="1"/>
</dbReference>
<evidence type="ECO:0008006" key="9">
    <source>
        <dbReference type="Google" id="ProtNLM"/>
    </source>
</evidence>
<keyword evidence="2 4" id="KW-0862">Zinc</keyword>
<organism evidence="7 8">
    <name type="scientific">Clavelina lepadiformis</name>
    <name type="common">Light-bulb sea squirt</name>
    <name type="synonym">Ascidia lepadiformis</name>
    <dbReference type="NCBI Taxonomy" id="159417"/>
    <lineage>
        <taxon>Eukaryota</taxon>
        <taxon>Metazoa</taxon>
        <taxon>Chordata</taxon>
        <taxon>Tunicata</taxon>
        <taxon>Ascidiacea</taxon>
        <taxon>Aplousobranchia</taxon>
        <taxon>Clavelinidae</taxon>
        <taxon>Clavelina</taxon>
    </lineage>
</organism>
<proteinExistence type="inferred from homology"/>
<reference evidence="7 8" key="1">
    <citation type="submission" date="2024-02" db="EMBL/GenBank/DDBJ databases">
        <authorList>
            <person name="Daric V."/>
            <person name="Darras S."/>
        </authorList>
    </citation>
    <scope>NUCLEOTIDE SEQUENCE [LARGE SCALE GENOMIC DNA]</scope>
</reference>
<comment type="similarity">
    <text evidence="4">Belongs to the zinc-containing alcohol dehydrogenase family.</text>
</comment>
<name>A0ABP0GYC7_CLALP</name>
<evidence type="ECO:0000313" key="7">
    <source>
        <dbReference type="EMBL" id="CAK8696742.1"/>
    </source>
</evidence>
<evidence type="ECO:0000259" key="6">
    <source>
        <dbReference type="Pfam" id="PF08240"/>
    </source>
</evidence>
<dbReference type="Pfam" id="PF00107">
    <property type="entry name" value="ADH_zinc_N"/>
    <property type="match status" value="1"/>
</dbReference>
<dbReference type="InterPro" id="IPR002328">
    <property type="entry name" value="ADH_Zn_CS"/>
</dbReference>
<feature type="domain" description="Alcohol dehydrogenase-like N-terminal" evidence="6">
    <location>
        <begin position="28"/>
        <end position="150"/>
    </location>
</feature>
<comment type="cofactor">
    <cofactor evidence="4">
        <name>Zn(2+)</name>
        <dbReference type="ChEBI" id="CHEBI:29105"/>
    </cofactor>
</comment>
<evidence type="ECO:0000256" key="2">
    <source>
        <dbReference type="ARBA" id="ARBA00022833"/>
    </source>
</evidence>
<keyword evidence="1 4" id="KW-0479">Metal-binding</keyword>
<dbReference type="SUPFAM" id="SSF51735">
    <property type="entry name" value="NAD(P)-binding Rossmann-fold domains"/>
    <property type="match status" value="1"/>
</dbReference>
<accession>A0ABP0GYC7</accession>
<evidence type="ECO:0000259" key="5">
    <source>
        <dbReference type="Pfam" id="PF00107"/>
    </source>
</evidence>
<dbReference type="SUPFAM" id="SSF50129">
    <property type="entry name" value="GroES-like"/>
    <property type="match status" value="1"/>
</dbReference>
<evidence type="ECO:0000313" key="8">
    <source>
        <dbReference type="Proteomes" id="UP001642483"/>
    </source>
</evidence>
<dbReference type="Pfam" id="PF08240">
    <property type="entry name" value="ADH_N"/>
    <property type="match status" value="1"/>
</dbReference>
<dbReference type="Gene3D" id="3.90.180.10">
    <property type="entry name" value="Medium-chain alcohol dehydrogenases, catalytic domain"/>
    <property type="match status" value="1"/>
</dbReference>